<keyword evidence="4" id="KW-1185">Reference proteome</keyword>
<evidence type="ECO:0000313" key="4">
    <source>
        <dbReference type="Proteomes" id="UP000030437"/>
    </source>
</evidence>
<feature type="transmembrane region" description="Helical" evidence="1">
    <location>
        <begin position="94"/>
        <end position="112"/>
    </location>
</feature>
<sequence>MNDCRIVEDLLPLYEEDLLHKETVEWMDTHLSKCDACRSRANETLTQFPVTSIKSKKTASTMMKNAISKLAIYQLLLVLLSFAFAMSTSIFANSFQFILSYFVLGFMTFYFYRSWILTLLISIVPISIWSIYDTIASYGSYGKWYTQALENHDSAIGLFSTLLGGSLLMGIIHTVFAVLGAVVALLTKKITEKEETS</sequence>
<gene>
    <name evidence="3" type="ORF">CD32_08600</name>
</gene>
<dbReference type="EMBL" id="JPVP01000053">
    <property type="protein sequence ID" value="KGR85889.1"/>
    <property type="molecule type" value="Genomic_DNA"/>
</dbReference>
<feature type="domain" description="Putative zinc-finger" evidence="2">
    <location>
        <begin position="4"/>
        <end position="38"/>
    </location>
</feature>
<dbReference type="InterPro" id="IPR027383">
    <property type="entry name" value="Znf_put"/>
</dbReference>
<organism evidence="3 4">
    <name type="scientific">Lysinibacillus odysseyi 34hs-1 = NBRC 100172</name>
    <dbReference type="NCBI Taxonomy" id="1220589"/>
    <lineage>
        <taxon>Bacteria</taxon>
        <taxon>Bacillati</taxon>
        <taxon>Bacillota</taxon>
        <taxon>Bacilli</taxon>
        <taxon>Bacillales</taxon>
        <taxon>Bacillaceae</taxon>
        <taxon>Lysinibacillus</taxon>
    </lineage>
</organism>
<comment type="caution">
    <text evidence="3">The sequence shown here is derived from an EMBL/GenBank/DDBJ whole genome shotgun (WGS) entry which is preliminary data.</text>
</comment>
<name>A0A0A3IM92_9BACI</name>
<proteinExistence type="predicted"/>
<dbReference type="Pfam" id="PF13490">
    <property type="entry name" value="zf-HC2"/>
    <property type="match status" value="1"/>
</dbReference>
<evidence type="ECO:0000313" key="3">
    <source>
        <dbReference type="EMBL" id="KGR85889.1"/>
    </source>
</evidence>
<keyword evidence="1" id="KW-1133">Transmembrane helix</keyword>
<accession>A0A0A3IM92</accession>
<dbReference type="AlphaFoldDB" id="A0A0A3IM92"/>
<evidence type="ECO:0000259" key="2">
    <source>
        <dbReference type="Pfam" id="PF13490"/>
    </source>
</evidence>
<keyword evidence="1" id="KW-0812">Transmembrane</keyword>
<feature type="transmembrane region" description="Helical" evidence="1">
    <location>
        <begin position="70"/>
        <end position="88"/>
    </location>
</feature>
<dbReference type="Proteomes" id="UP000030437">
    <property type="component" value="Unassembled WGS sequence"/>
</dbReference>
<feature type="transmembrane region" description="Helical" evidence="1">
    <location>
        <begin position="119"/>
        <end position="141"/>
    </location>
</feature>
<keyword evidence="1" id="KW-0472">Membrane</keyword>
<reference evidence="3 4" key="1">
    <citation type="submission" date="2014-02" db="EMBL/GenBank/DDBJ databases">
        <title>Draft genome sequence of Lysinibacillus odysseyi NBRC 100172.</title>
        <authorList>
            <person name="Zhang F."/>
            <person name="Wang G."/>
            <person name="Zhang L."/>
        </authorList>
    </citation>
    <scope>NUCLEOTIDE SEQUENCE [LARGE SCALE GENOMIC DNA]</scope>
    <source>
        <strain evidence="3 4">NBRC 100172</strain>
    </source>
</reference>
<protein>
    <recommendedName>
        <fullName evidence="2">Putative zinc-finger domain-containing protein</fullName>
    </recommendedName>
</protein>
<dbReference type="RefSeq" id="WP_036153483.1">
    <property type="nucleotide sequence ID" value="NZ_AVCX01000008.1"/>
</dbReference>
<feature type="transmembrane region" description="Helical" evidence="1">
    <location>
        <begin position="161"/>
        <end position="186"/>
    </location>
</feature>
<dbReference type="STRING" id="1220589.CD32_08600"/>
<evidence type="ECO:0000256" key="1">
    <source>
        <dbReference type="SAM" id="Phobius"/>
    </source>
</evidence>
<dbReference type="eggNOG" id="ENOG5031HRF">
    <property type="taxonomic scope" value="Bacteria"/>
</dbReference>